<evidence type="ECO:0000313" key="2">
    <source>
        <dbReference type="EMBL" id="EFO88546.1"/>
    </source>
</evidence>
<protein>
    <recommendedName>
        <fullName evidence="1">YqaJ viral recombinase domain-containing protein</fullName>
    </recommendedName>
</protein>
<name>E3NRU5_CAERE</name>
<dbReference type="InParanoid" id="E3NRU5"/>
<dbReference type="InterPro" id="IPR019080">
    <property type="entry name" value="YqaJ_viral_recombinase"/>
</dbReference>
<dbReference type="HOGENOM" id="CLU_2628890_0_0_1"/>
<dbReference type="InterPro" id="IPR011604">
    <property type="entry name" value="PDDEXK-like_dom_sf"/>
</dbReference>
<reference evidence="2" key="1">
    <citation type="submission" date="2007-07" db="EMBL/GenBank/DDBJ databases">
        <title>PCAP assembly of the Caenorhabditis remanei genome.</title>
        <authorList>
            <consortium name="The Caenorhabditis remanei Sequencing Consortium"/>
            <person name="Wilson R.K."/>
        </authorList>
    </citation>
    <scope>NUCLEOTIDE SEQUENCE [LARGE SCALE GENOMIC DNA]</scope>
    <source>
        <strain evidence="2">PB4641</strain>
    </source>
</reference>
<dbReference type="GO" id="GO:0006281">
    <property type="term" value="P:DNA repair"/>
    <property type="evidence" value="ECO:0007669"/>
    <property type="project" value="UniProtKB-ARBA"/>
</dbReference>
<feature type="non-terminal residue" evidence="2">
    <location>
        <position position="78"/>
    </location>
</feature>
<dbReference type="Proteomes" id="UP000008281">
    <property type="component" value="Unassembled WGS sequence"/>
</dbReference>
<feature type="domain" description="YqaJ viral recombinase" evidence="1">
    <location>
        <begin position="16"/>
        <end position="70"/>
    </location>
</feature>
<evidence type="ECO:0000313" key="3">
    <source>
        <dbReference type="Proteomes" id="UP000008281"/>
    </source>
</evidence>
<sequence>MVSFTVVDVPPDTPAWEQERRNSVGASEVAAIMGLSPYATALDVFKSKHGVDREFDPVMALVGHEAEPIMHKWVERYA</sequence>
<organism evidence="3">
    <name type="scientific">Caenorhabditis remanei</name>
    <name type="common">Caenorhabditis vulgaris</name>
    <dbReference type="NCBI Taxonomy" id="31234"/>
    <lineage>
        <taxon>Eukaryota</taxon>
        <taxon>Metazoa</taxon>
        <taxon>Ecdysozoa</taxon>
        <taxon>Nematoda</taxon>
        <taxon>Chromadorea</taxon>
        <taxon>Rhabditida</taxon>
        <taxon>Rhabditina</taxon>
        <taxon>Rhabditomorpha</taxon>
        <taxon>Rhabditoidea</taxon>
        <taxon>Rhabditidae</taxon>
        <taxon>Peloderinae</taxon>
        <taxon>Caenorhabditis</taxon>
    </lineage>
</organism>
<accession>E3NRU5</accession>
<dbReference type="EMBL" id="DS269808">
    <property type="protein sequence ID" value="EFO88546.1"/>
    <property type="molecule type" value="Genomic_DNA"/>
</dbReference>
<dbReference type="AlphaFoldDB" id="E3NRU5"/>
<dbReference type="Gene3D" id="3.90.320.10">
    <property type="match status" value="1"/>
</dbReference>
<dbReference type="SUPFAM" id="SSF52980">
    <property type="entry name" value="Restriction endonuclease-like"/>
    <property type="match status" value="1"/>
</dbReference>
<dbReference type="Pfam" id="PF09588">
    <property type="entry name" value="YqaJ"/>
    <property type="match status" value="1"/>
</dbReference>
<proteinExistence type="predicted"/>
<keyword evidence="3" id="KW-1185">Reference proteome</keyword>
<evidence type="ECO:0000259" key="1">
    <source>
        <dbReference type="Pfam" id="PF09588"/>
    </source>
</evidence>
<gene>
    <name evidence="2" type="ORF">CRE_26890</name>
</gene>
<dbReference type="InterPro" id="IPR011335">
    <property type="entry name" value="Restrct_endonuc-II-like"/>
</dbReference>